<dbReference type="RefSeq" id="WP_011613203.1">
    <property type="nucleotide sequence ID" value="NC_008312.1"/>
</dbReference>
<sequence length="3537" mass="368929">MKPNSSKLCTIKALSLILGTLATTPANSQPITPAKDGTNTTVTPQGQQFHIKGGTRSGTNVFHSFDKFNVHSGQTANFVTTPDTRNVLGRVKGGASYINGLIQVLGSSSNLFLMNPAGIMFGPNASLNVPASFSVTTATGIGFDQNNFWFKAMGTNDYSNLVGNPSGYRFDVSKPGSIVNEGNLTLKPQGNLTLSGGTVVNTGELSSPGGNITVTAVEGGSTLKISQPGHLLSLEVPLEDGENISNIDPLSLPELLAGGGDIVEATSVVVKENGDVVLNGSNTMVAETPGTATISGKIDVSTTATSLKEKGRVPSQRKKEGAASPGKIDVPPSLKEKRDVAKAGKVNVWGDRVALIDTNIKADGKNGGGTVLIGGDFQGLGIVPNSQHTFVNNNSFISADAITNGDGGQVRIWSDGITNFAGNISAKGGTSSGNGGLVKIGGKEQLIFDGKVDVTAALGTKGRILLDPESVTVGEDNSEGEKEIVEDNSEVSETENTDNYDGEIIEDNSEVSETENTDNYNGEIVEDNSEVSETENTDNSTTKNTDNLEDKETENPLDPFAADENSDVTISADNLGELSGNVIIDADNDITINERIETDSSVELKAGRSININADIDTKSGNGNIDLLGNNDEMNLANRSDGKASINQLDGTILNAGSGGINIKLGSLGEVGDINLGNLRTTGKVLVDANGGNIVRVSENSLINAGSVLFRTSGNGGIGFLGQPLRLDVQNLEAVSGSGGVFFESLKNVNIGGVSEDVDGIATFGGDVDIKSAGNVTLNETISSNEVVENNSEATSTENTEVVDGGGGINIEAAGDIVATGSGIKGGGEAVSLSGTNIRINDEFNETSGDADVKLSATNDIVVEDIEDDALEFMPGNGEIEFRADVDGDGFGLVEILDNKPDVGSNPDVFDNGADTIKTNGRGLTIAGAGVVLGNVDTSWLPVYSGGELLKAIDVDKGGAIPPVGTEGTATFTFTVDGDLGTIKNIDVRFSAKHTYNKQLDVSLESPQKTKVQLFAEVGNRGDNFQDTVLDDDASTIISMGSVPFDGTYHPQGSLTDFNGETPNGRWNLKVTDTSEGYDGTLYRAGEQAPWGTAIGTQLLLRNPLVQSGGGRGSGNGGAINLKATHGDISVGNIRSLSEAANGGRIDLNANNNIITGLINSSSVQRNGGAIDLVAGGNITTQDLYSYSWSSSGNSENGGVIDLDAGSNITIQSLYSYSYSSLGKSGDGGAINLDADGNITTQSLSSRSYSPSGSGNGGAINLDAGGNITIQSLHSRSTARSFSGNGGAIDLDAGGNITTQELYSYSYSSLDNSGNGGAISLDAGGNITTPSLNAYSFSPSGNSGNGGAISLDAGGNITTQSLNSYSYLSSEKGNSGNGGAISLDAGGNITTQSLNSFSSSEKGNSENGGKIDLDAGDYITTQDLKSYSFSPSGNSGNGGAINLDAGDYITTQDLDSRSSSSSVSGNGGAINLDAGDYITTQGLDSYSYSEKGNSRNGGDIKLNANKIKPTSDNEEKLTIHTFSFRKNKFGEGKGGDVNITTNNLSKTEIFTLSSRSESGKVTIESKTQEPLQINDSSITTSVQVSVQICSSCGTRLVGEIGDTRSGEVSINSSGDLSLNNVTIESDTKSNQAAGDVNIYSIGNITLDKTDIISTTNSQGKAGQINLETKQNIELTNNSKILANTEGTGNAGQINIEANNLILDQNTKLITETARAGNPGDINIQANTIEIGEGAKASTTVLTGSTSTGEGGNITINTNELNVTGKLGIFAETEASKNAGILRISPYKNNPNLDIIFKNEGFISASTSSTGNGGSIFIQAPENIKITGKGFIATETSGTGNAGIIDIKTNNLRISNGVKINASTEDQGNAGEIKINTTDFTLEKGTSLTTETNSAGLAGNIEINTKKLTIGKNAQISATALERASNKEAGAGGNITINANNLEISGKLGIFAETAGESPAGTLTLKPYKNNPNLNIEFKQQGFISARTSSSGNGGNINIQAPEKINITGDGKISAETTGSGNAGTINIQTENLNLLEQVAISAETNSQGQAGNIEINSQTVTIGKGTEISATAGKKATSTGDGGNITINTNDLEISGKLGIFAETKGVSNAGTLTLTPYKTNPNLNITFTDQGFISARTKSLGKGGDINILAPENINITGDGQITVETKGSGDAGIINIETENLKIAENTKISASTSDSGNGGEIKINSSETFQLQGRILTETRGTGDGGIINIEAGEITAPNSRISAKSTDAGNAGTIDITAQGDITTGAVTSAAKNDMETSDGGSISITSEQGKINATRAIQSFSEGGNAGDVTLKAQTDITAKTISSHGKQEGGQITITSETGNIDTSSGNLLANYSGGGDAGDITMEAPQGNITTNDIYSYADGDGGQISIKAGNNINIKVNSNIISASEPPNEGNSDKQGQGGDITLEAGNNINTTTAKIYSGANEGDTGKIDITADNAIETGKIDLASGFVRQQEKVNENFTIIPKPEGEATQGKAREIRLRSRNSTIDTTGGTINSRSPDGTGDIIINAKGNISTGKLEASALNPDKPTTGGDVNIISEQGEINATQNIETFSEKGTAGDVNITAVGQIQTNNILSQGMERGGNIQVKSEGVEIHSRGNIDSYSEQGRGGSVKVDAPERVNLANVSSYGMTESGDLIIQSQQAEVNTVNVTTQAPEGYSGRIVINGTEVGTGNLSSIARTSAGEINVEATDGSIATYDIEMTSDGTIGALTLRARENITTEDVTQNAGEGNVDINIESGRDQNIGNTTQIAKTGDTNNVQTAGRDQNSGNMNQNSGGNANNIQTAGRDQNGRNMNQNSGGNANNIQTAGRDQNGRNMNQNSGGNANNIQTAGRDQNIENVNQNSGGNANNIQTAGRDQNIENVNQNSGGNANNIQAAGRDQNIENVNQNSGGNANNIQTAGRDQNIENVNQNSGGNANNIQTAGRDQNIENVNQNSGGNANNIQTAGGEKNIGQVTQNAENNTINIQTASGEQNIEQINQTFGNESINIQDQEINQSLDTTSAISNNNVPNNQVLNQEDFSNNNNNNIEDNFTTNPSNNKNILSNLTQSQRSELISNSTPSNNNQTTNTNTAQEQTESSINSTTDTKKILNTINAINTNYLTVSANLEEAVTVLEQSRTNEYSNYFGTDFKEQFINQKTPREILTDMAAKIGKESAVVYINAYPEELQIILYTKDGQPILKTIPEANRKKLEKVVINFLKLTTSPAYRDSNSYLSPAKQLYDWFIAPISAELEAANLDTLLFSMGEGLRILPVAALHDGEQFLIEKYSLSLIPSISLMDTNYRPLQGTQVLAMGASQFINEEPLPAVPVEVETISEKLWEGSKFLNEEFTQNNLLTQRKNYPYPIIHLATHATFNRGKPSNSYIQLWGNEQIKLNQVRELGWSNPSVDLLVLSACRTAVGNREAELGFAGLAVAAGVKSALTSLWSVSDEGTLALMTEFYTYLNDAKIKSEALRQAQLAMLQGKVVITGGELRGSSTRGEVKLPSALANVNNQNLSHPYYWAGFTIVGSPW</sequence>
<keyword evidence="4" id="KW-0732">Signal</keyword>
<feature type="region of interest" description="Disordered" evidence="3">
    <location>
        <begin position="2410"/>
        <end position="2429"/>
    </location>
</feature>
<dbReference type="InterPro" id="IPR002884">
    <property type="entry name" value="P_dom"/>
</dbReference>
<feature type="signal peptide" evidence="4">
    <location>
        <begin position="1"/>
        <end position="28"/>
    </location>
</feature>
<dbReference type="InterPro" id="IPR011050">
    <property type="entry name" value="Pectin_lyase_fold/virulence"/>
</dbReference>
<dbReference type="GO" id="GO:0004252">
    <property type="term" value="F:serine-type endopeptidase activity"/>
    <property type="evidence" value="ECO:0007669"/>
    <property type="project" value="InterPro"/>
</dbReference>
<feature type="region of interest" description="Disordered" evidence="3">
    <location>
        <begin position="3028"/>
        <end position="3109"/>
    </location>
</feature>
<dbReference type="SUPFAM" id="SSF49785">
    <property type="entry name" value="Galactose-binding domain-like"/>
    <property type="match status" value="1"/>
</dbReference>
<evidence type="ECO:0000256" key="3">
    <source>
        <dbReference type="SAM" id="MobiDB-lite"/>
    </source>
</evidence>
<dbReference type="InterPro" id="IPR008979">
    <property type="entry name" value="Galactose-bd-like_sf"/>
</dbReference>
<dbReference type="EMBL" id="CP000393">
    <property type="protein sequence ID" value="ABG52873.1"/>
    <property type="molecule type" value="Genomic_DNA"/>
</dbReference>
<dbReference type="Pfam" id="PF12770">
    <property type="entry name" value="CHAT"/>
    <property type="match status" value="1"/>
</dbReference>
<proteinExistence type="predicted"/>
<dbReference type="Pfam" id="PF01483">
    <property type="entry name" value="P_proprotein"/>
    <property type="match status" value="1"/>
</dbReference>
<dbReference type="eggNOG" id="COG3210">
    <property type="taxonomic scope" value="Bacteria"/>
</dbReference>
<organism evidence="6">
    <name type="scientific">Trichodesmium erythraeum (strain IMS101)</name>
    <dbReference type="NCBI Taxonomy" id="203124"/>
    <lineage>
        <taxon>Bacteria</taxon>
        <taxon>Bacillati</taxon>
        <taxon>Cyanobacteriota</taxon>
        <taxon>Cyanophyceae</taxon>
        <taxon>Oscillatoriophycideae</taxon>
        <taxon>Oscillatoriales</taxon>
        <taxon>Microcoleaceae</taxon>
        <taxon>Trichodesmium</taxon>
    </lineage>
</organism>
<name>Q10Y01_TRIEI</name>
<feature type="compositionally biased region" description="Low complexity" evidence="3">
    <location>
        <begin position="1393"/>
        <end position="1410"/>
    </location>
</feature>
<dbReference type="InterPro" id="IPR008638">
    <property type="entry name" value="FhaB/CdiA-like_TPS"/>
</dbReference>
<feature type="compositionally biased region" description="Polar residues" evidence="3">
    <location>
        <begin position="3062"/>
        <end position="3081"/>
    </location>
</feature>
<protein>
    <submittedName>
        <fullName evidence="6">Filamentous haemagglutinin family outer membrane protein</fullName>
    </submittedName>
</protein>
<dbReference type="HOGENOM" id="CLU_224734_0_0_3"/>
<feature type="region of interest" description="Disordered" evidence="3">
    <location>
        <begin position="305"/>
        <end position="332"/>
    </location>
</feature>
<evidence type="ECO:0000256" key="1">
    <source>
        <dbReference type="ARBA" id="ARBA00022670"/>
    </source>
</evidence>
<dbReference type="InterPro" id="IPR012334">
    <property type="entry name" value="Pectin_lyas_fold"/>
</dbReference>
<dbReference type="Gene3D" id="2.60.120.260">
    <property type="entry name" value="Galactose-binding domain-like"/>
    <property type="match status" value="1"/>
</dbReference>
<feature type="compositionally biased region" description="Polar residues" evidence="3">
    <location>
        <begin position="2772"/>
        <end position="2791"/>
    </location>
</feature>
<feature type="compositionally biased region" description="Low complexity" evidence="3">
    <location>
        <begin position="2792"/>
        <end position="2807"/>
    </location>
</feature>
<feature type="compositionally biased region" description="Low complexity" evidence="3">
    <location>
        <begin position="3032"/>
        <end position="3061"/>
    </location>
</feature>
<keyword evidence="2" id="KW-0378">Hydrolase</keyword>
<accession>Q10Y01</accession>
<reference evidence="6" key="1">
    <citation type="submission" date="2006-06" db="EMBL/GenBank/DDBJ databases">
        <title>Complete sequence of Trichodesmium erythraeum IMS101.</title>
        <authorList>
            <consortium name="US DOE Joint Genome Institute"/>
            <person name="Copeland A."/>
            <person name="Lucas S."/>
            <person name="Lapidus A."/>
            <person name="Barry K."/>
            <person name="Detter J.C."/>
            <person name="Glavina del Rio T."/>
            <person name="Hammon N."/>
            <person name="Israni S."/>
            <person name="Dalin E."/>
            <person name="Tice H."/>
            <person name="Pitluck S."/>
            <person name="Kiss H."/>
            <person name="Munk A.C."/>
            <person name="Brettin T."/>
            <person name="Bruce D."/>
            <person name="Han C."/>
            <person name="Tapia R."/>
            <person name="Gilna P."/>
            <person name="Schmutz J."/>
            <person name="Larimer F."/>
            <person name="Land M."/>
            <person name="Hauser L."/>
            <person name="Kyrpides N."/>
            <person name="Kim E."/>
            <person name="Richardson P."/>
        </authorList>
    </citation>
    <scope>NUCLEOTIDE SEQUENCE [LARGE SCALE GENOMIC DNA]</scope>
    <source>
        <strain evidence="6">IMS101</strain>
    </source>
</reference>
<gene>
    <name evidence="6" type="ordered locus">Tery_3830</name>
</gene>
<dbReference type="SMART" id="SM00912">
    <property type="entry name" value="Haemagg_act"/>
    <property type="match status" value="1"/>
</dbReference>
<dbReference type="PROSITE" id="PS51829">
    <property type="entry name" value="P_HOMO_B"/>
    <property type="match status" value="1"/>
</dbReference>
<dbReference type="InterPro" id="IPR024983">
    <property type="entry name" value="CHAT_dom"/>
</dbReference>
<dbReference type="STRING" id="203124.Tery_3830"/>
<dbReference type="OrthoDB" id="433405at2"/>
<dbReference type="KEGG" id="ter:Tery_3830"/>
<dbReference type="SUPFAM" id="SSF51126">
    <property type="entry name" value="Pectin lyase-like"/>
    <property type="match status" value="4"/>
</dbReference>
<feature type="compositionally biased region" description="Low complexity" evidence="3">
    <location>
        <begin position="2842"/>
        <end position="2853"/>
    </location>
</feature>
<dbReference type="eggNOG" id="COG4995">
    <property type="taxonomic scope" value="Bacteria"/>
</dbReference>
<feature type="domain" description="P/Homo B" evidence="5">
    <location>
        <begin position="945"/>
        <end position="1096"/>
    </location>
</feature>
<evidence type="ECO:0000256" key="4">
    <source>
        <dbReference type="SAM" id="SignalP"/>
    </source>
</evidence>
<feature type="compositionally biased region" description="Low complexity" evidence="3">
    <location>
        <begin position="2819"/>
        <end position="2830"/>
    </location>
</feature>
<feature type="compositionally biased region" description="Basic and acidic residues" evidence="3">
    <location>
        <begin position="307"/>
        <end position="321"/>
    </location>
</feature>
<keyword evidence="1" id="KW-0645">Protease</keyword>
<dbReference type="GO" id="GO:0006508">
    <property type="term" value="P:proteolysis"/>
    <property type="evidence" value="ECO:0007669"/>
    <property type="project" value="UniProtKB-KW"/>
</dbReference>
<feature type="region of interest" description="Disordered" evidence="3">
    <location>
        <begin position="2772"/>
        <end position="2856"/>
    </location>
</feature>
<feature type="compositionally biased region" description="Acidic residues" evidence="3">
    <location>
        <begin position="524"/>
        <end position="536"/>
    </location>
</feature>
<feature type="compositionally biased region" description="Low complexity" evidence="3">
    <location>
        <begin position="3082"/>
        <end position="3104"/>
    </location>
</feature>
<evidence type="ECO:0000313" key="6">
    <source>
        <dbReference type="EMBL" id="ABG52873.1"/>
    </source>
</evidence>
<evidence type="ECO:0000256" key="2">
    <source>
        <dbReference type="ARBA" id="ARBA00022801"/>
    </source>
</evidence>
<feature type="chain" id="PRO_5004179918" evidence="4">
    <location>
        <begin position="29"/>
        <end position="3537"/>
    </location>
</feature>
<feature type="compositionally biased region" description="Acidic residues" evidence="3">
    <location>
        <begin position="486"/>
        <end position="516"/>
    </location>
</feature>
<feature type="region of interest" description="Disordered" evidence="3">
    <location>
        <begin position="1392"/>
        <end position="1414"/>
    </location>
</feature>
<evidence type="ECO:0000259" key="5">
    <source>
        <dbReference type="PROSITE" id="PS51829"/>
    </source>
</evidence>
<dbReference type="Gene3D" id="2.160.20.10">
    <property type="entry name" value="Single-stranded right-handed beta-helix, Pectin lyase-like"/>
    <property type="match status" value="5"/>
</dbReference>
<feature type="region of interest" description="Disordered" evidence="3">
    <location>
        <begin position="469"/>
        <end position="565"/>
    </location>
</feature>